<comment type="caution">
    <text evidence="2">The sequence shown here is derived from an EMBL/GenBank/DDBJ whole genome shotgun (WGS) entry which is preliminary data.</text>
</comment>
<keyword evidence="1" id="KW-0472">Membrane</keyword>
<accession>A0A3M5DNR9</accession>
<feature type="transmembrane region" description="Helical" evidence="1">
    <location>
        <begin position="32"/>
        <end position="49"/>
    </location>
</feature>
<keyword evidence="1" id="KW-1133">Transmembrane helix</keyword>
<dbReference type="AlphaFoldDB" id="A0A3M5DNR9"/>
<sequence>MFARIVVGVLIGVVAGIFINAKLPIEPKTMQIIHIFIAVIAIAFIAASFKFGAIYGVMAIAEIAGGYFACLKLFYGKGDER</sequence>
<dbReference type="RefSeq" id="WP_034010843.1">
    <property type="nucleotide sequence ID" value="NZ_JAPRFI010000013.1"/>
</dbReference>
<evidence type="ECO:0000313" key="3">
    <source>
        <dbReference type="Proteomes" id="UP000270834"/>
    </source>
</evidence>
<feature type="transmembrane region" description="Helical" evidence="1">
    <location>
        <begin position="55"/>
        <end position="75"/>
    </location>
</feature>
<reference evidence="2 3" key="1">
    <citation type="submission" date="2018-08" db="EMBL/GenBank/DDBJ databases">
        <title>Recombination of ecologically and evolutionarily significant loci maintains genetic cohesion in the Pseudomonas syringae species complex.</title>
        <authorList>
            <person name="Dillon M."/>
            <person name="Thakur S."/>
            <person name="Almeida R.N.D."/>
            <person name="Weir B.S."/>
            <person name="Guttman D.S."/>
        </authorList>
    </citation>
    <scope>NUCLEOTIDE SEQUENCE [LARGE SCALE GENOMIC DNA]</scope>
    <source>
        <strain evidence="2 3">ICMP 7846</strain>
    </source>
</reference>
<proteinExistence type="predicted"/>
<name>A0A3M5DNR9_PSEAI</name>
<gene>
    <name evidence="2" type="ORF">ALP65_200033</name>
</gene>
<feature type="transmembrane region" description="Helical" evidence="1">
    <location>
        <begin position="6"/>
        <end position="25"/>
    </location>
</feature>
<evidence type="ECO:0000313" key="2">
    <source>
        <dbReference type="EMBL" id="RMS51669.1"/>
    </source>
</evidence>
<evidence type="ECO:0000256" key="1">
    <source>
        <dbReference type="SAM" id="Phobius"/>
    </source>
</evidence>
<dbReference type="Proteomes" id="UP000270834">
    <property type="component" value="Unassembled WGS sequence"/>
</dbReference>
<protein>
    <submittedName>
        <fullName evidence="2">Uncharacterized protein</fullName>
    </submittedName>
</protein>
<organism evidence="2 3">
    <name type="scientific">Pseudomonas aeruginosa</name>
    <dbReference type="NCBI Taxonomy" id="287"/>
    <lineage>
        <taxon>Bacteria</taxon>
        <taxon>Pseudomonadati</taxon>
        <taxon>Pseudomonadota</taxon>
        <taxon>Gammaproteobacteria</taxon>
        <taxon>Pseudomonadales</taxon>
        <taxon>Pseudomonadaceae</taxon>
        <taxon>Pseudomonas</taxon>
    </lineage>
</organism>
<keyword evidence="1" id="KW-0812">Transmembrane</keyword>
<dbReference type="EMBL" id="RBSQ01000840">
    <property type="protein sequence ID" value="RMS51669.1"/>
    <property type="molecule type" value="Genomic_DNA"/>
</dbReference>